<feature type="chain" id="PRO_5022692253" description="Ice-binding protein C-terminal domain-containing protein" evidence="1">
    <location>
        <begin position="28"/>
        <end position="285"/>
    </location>
</feature>
<evidence type="ECO:0000313" key="3">
    <source>
        <dbReference type="EMBL" id="TWT90509.1"/>
    </source>
</evidence>
<name>A0A5C5ZSM2_9BACT</name>
<accession>A0A5C5ZSM2</accession>
<organism evidence="3 4">
    <name type="scientific">Pseudobythopirellula maris</name>
    <dbReference type="NCBI Taxonomy" id="2527991"/>
    <lineage>
        <taxon>Bacteria</taxon>
        <taxon>Pseudomonadati</taxon>
        <taxon>Planctomycetota</taxon>
        <taxon>Planctomycetia</taxon>
        <taxon>Pirellulales</taxon>
        <taxon>Lacipirellulaceae</taxon>
        <taxon>Pseudobythopirellula</taxon>
    </lineage>
</organism>
<gene>
    <name evidence="3" type="ORF">Mal64_09000</name>
</gene>
<feature type="signal peptide" evidence="1">
    <location>
        <begin position="1"/>
        <end position="27"/>
    </location>
</feature>
<proteinExistence type="predicted"/>
<feature type="domain" description="Ice-binding protein C-terminal" evidence="2">
    <location>
        <begin position="263"/>
        <end position="285"/>
    </location>
</feature>
<evidence type="ECO:0000256" key="1">
    <source>
        <dbReference type="SAM" id="SignalP"/>
    </source>
</evidence>
<dbReference type="EMBL" id="SJPQ01000001">
    <property type="protein sequence ID" value="TWT90509.1"/>
    <property type="molecule type" value="Genomic_DNA"/>
</dbReference>
<keyword evidence="4" id="KW-1185">Reference proteome</keyword>
<evidence type="ECO:0000313" key="4">
    <source>
        <dbReference type="Proteomes" id="UP000315440"/>
    </source>
</evidence>
<dbReference type="OrthoDB" id="233178at2"/>
<keyword evidence="1" id="KW-0732">Signal</keyword>
<protein>
    <recommendedName>
        <fullName evidence="2">Ice-binding protein C-terminal domain-containing protein</fullName>
    </recommendedName>
</protein>
<dbReference type="RefSeq" id="WP_146397454.1">
    <property type="nucleotide sequence ID" value="NZ_SJPQ01000001.1"/>
</dbReference>
<comment type="caution">
    <text evidence="3">The sequence shown here is derived from an EMBL/GenBank/DDBJ whole genome shotgun (WGS) entry which is preliminary data.</text>
</comment>
<sequence precursor="true">MIGRYIKLSACAAALAATLAMTNDASAELLAYEGFDYDPGALSGQNGGDGWGGSWGAGEVVSGSLGYGSLTTTGNSALFEGSNSYRLLDDAYGAGTYYISFVGLRQSPHATLDENVIRASSFQIHHSTGDERLGAGKTTTASPDVKYNWAAFSDGSGDFLEESSTPITEQAFILLEVVVADDTNGEGPGVSSDVARMWVNPSLDGPLGVADVELNQADGNNHDYLFNQIRVFAGGSNSAGPAAFFAIDEIRIGTTLGDVTPVVPEPTTAMLGLLAAVAGLVARRR</sequence>
<evidence type="ECO:0000259" key="2">
    <source>
        <dbReference type="Pfam" id="PF07589"/>
    </source>
</evidence>
<dbReference type="InterPro" id="IPR013424">
    <property type="entry name" value="Ice-binding_C"/>
</dbReference>
<reference evidence="3 4" key="1">
    <citation type="submission" date="2019-02" db="EMBL/GenBank/DDBJ databases">
        <title>Deep-cultivation of Planctomycetes and their phenomic and genomic characterization uncovers novel biology.</title>
        <authorList>
            <person name="Wiegand S."/>
            <person name="Jogler M."/>
            <person name="Boedeker C."/>
            <person name="Pinto D."/>
            <person name="Vollmers J."/>
            <person name="Rivas-Marin E."/>
            <person name="Kohn T."/>
            <person name="Peeters S.H."/>
            <person name="Heuer A."/>
            <person name="Rast P."/>
            <person name="Oberbeckmann S."/>
            <person name="Bunk B."/>
            <person name="Jeske O."/>
            <person name="Meyerdierks A."/>
            <person name="Storesund J.E."/>
            <person name="Kallscheuer N."/>
            <person name="Luecker S."/>
            <person name="Lage O.M."/>
            <person name="Pohl T."/>
            <person name="Merkel B.J."/>
            <person name="Hornburger P."/>
            <person name="Mueller R.-W."/>
            <person name="Bruemmer F."/>
            <person name="Labrenz M."/>
            <person name="Spormann A.M."/>
            <person name="Op Den Camp H."/>
            <person name="Overmann J."/>
            <person name="Amann R."/>
            <person name="Jetten M.S.M."/>
            <person name="Mascher T."/>
            <person name="Medema M.H."/>
            <person name="Devos D.P."/>
            <person name="Kaster A.-K."/>
            <person name="Ovreas L."/>
            <person name="Rohde M."/>
            <person name="Galperin M.Y."/>
            <person name="Jogler C."/>
        </authorList>
    </citation>
    <scope>NUCLEOTIDE SEQUENCE [LARGE SCALE GENOMIC DNA]</scope>
    <source>
        <strain evidence="3 4">Mal64</strain>
    </source>
</reference>
<dbReference type="AlphaFoldDB" id="A0A5C5ZSM2"/>
<dbReference type="Proteomes" id="UP000315440">
    <property type="component" value="Unassembled WGS sequence"/>
</dbReference>
<dbReference type="Pfam" id="PF07589">
    <property type="entry name" value="PEP-CTERM"/>
    <property type="match status" value="1"/>
</dbReference>